<gene>
    <name evidence="1" type="ORF">GGQ74_000652</name>
</gene>
<evidence type="ECO:0000313" key="1">
    <source>
        <dbReference type="EMBL" id="NJB67012.1"/>
    </source>
</evidence>
<comment type="caution">
    <text evidence="1">The sequence shown here is derived from an EMBL/GenBank/DDBJ whole genome shotgun (WGS) entry which is preliminary data.</text>
</comment>
<name>A0A846QKN1_9BACT</name>
<dbReference type="Pfam" id="PF11066">
    <property type="entry name" value="DUF2867"/>
    <property type="match status" value="1"/>
</dbReference>
<evidence type="ECO:0008006" key="3">
    <source>
        <dbReference type="Google" id="ProtNLM"/>
    </source>
</evidence>
<keyword evidence="2" id="KW-1185">Reference proteome</keyword>
<protein>
    <recommendedName>
        <fullName evidence="3">DUF2867 domain-containing protein</fullName>
    </recommendedName>
</protein>
<reference evidence="1 2" key="1">
    <citation type="submission" date="2020-03" db="EMBL/GenBank/DDBJ databases">
        <title>Genomic Encyclopedia of Type Strains, Phase IV (KMG-IV): sequencing the most valuable type-strain genomes for metagenomic binning, comparative biology and taxonomic classification.</title>
        <authorList>
            <person name="Goeker M."/>
        </authorList>
    </citation>
    <scope>NUCLEOTIDE SEQUENCE [LARGE SCALE GENOMIC DNA]</scope>
    <source>
        <strain evidence="1 2">DSM 24233</strain>
    </source>
</reference>
<sequence>MEHLRGVSEIDHLFKQADHVDVKVVEGEVELAEFIAGMMSYSPGWLRSLYAVRGVFARALGMGHSGFDGTVFRAEDLTLLPGDKLMFFTTVAAQSGLFWIGEVTDKPLTAYLAVAMEPLGNGRNRFHVATFIRYRNWTGPIYFNLIRPFHHVVVRQMAMAGAVATA</sequence>
<accession>A0A846QKN1</accession>
<organism evidence="1 2">
    <name type="scientific">Desulfobaculum xiamenense</name>
    <dbReference type="NCBI Taxonomy" id="995050"/>
    <lineage>
        <taxon>Bacteria</taxon>
        <taxon>Pseudomonadati</taxon>
        <taxon>Thermodesulfobacteriota</taxon>
        <taxon>Desulfovibrionia</taxon>
        <taxon>Desulfovibrionales</taxon>
        <taxon>Desulfovibrionaceae</taxon>
        <taxon>Desulfobaculum</taxon>
    </lineage>
</organism>
<dbReference type="EMBL" id="JAATJA010000001">
    <property type="protein sequence ID" value="NJB67012.1"/>
    <property type="molecule type" value="Genomic_DNA"/>
</dbReference>
<evidence type="ECO:0000313" key="2">
    <source>
        <dbReference type="Proteomes" id="UP000580856"/>
    </source>
</evidence>
<dbReference type="Proteomes" id="UP000580856">
    <property type="component" value="Unassembled WGS sequence"/>
</dbReference>
<proteinExistence type="predicted"/>
<dbReference type="AlphaFoldDB" id="A0A846QKN1"/>
<dbReference type="InterPro" id="IPR021295">
    <property type="entry name" value="DUF2867"/>
</dbReference>
<dbReference type="RefSeq" id="WP_167940102.1">
    <property type="nucleotide sequence ID" value="NZ_JAATJA010000001.1"/>
</dbReference>